<reference evidence="1" key="1">
    <citation type="submission" date="2021-03" db="EMBL/GenBank/DDBJ databases">
        <title>Whole genome sequence of Streptomyces bomunensis MMS17-BM035.</title>
        <authorList>
            <person name="Lee J.H."/>
        </authorList>
    </citation>
    <scope>NUCLEOTIDE SEQUENCE</scope>
    <source>
        <strain evidence="1">MMS17-BM035</strain>
    </source>
</reference>
<dbReference type="EMBL" id="JAGIQL010000001">
    <property type="protein sequence ID" value="MBP0455937.1"/>
    <property type="molecule type" value="Genomic_DNA"/>
</dbReference>
<dbReference type="Proteomes" id="UP000670475">
    <property type="component" value="Unassembled WGS sequence"/>
</dbReference>
<keyword evidence="2" id="KW-1185">Reference proteome</keyword>
<proteinExistence type="predicted"/>
<dbReference type="InterPro" id="IPR049799">
    <property type="entry name" value="SitI3-like"/>
</dbReference>
<evidence type="ECO:0000313" key="1">
    <source>
        <dbReference type="EMBL" id="MBP0455937.1"/>
    </source>
</evidence>
<dbReference type="AlphaFoldDB" id="A0A940MA64"/>
<gene>
    <name evidence="1" type="ORF">JFN87_00260</name>
</gene>
<evidence type="ECO:0000313" key="2">
    <source>
        <dbReference type="Proteomes" id="UP000670475"/>
    </source>
</evidence>
<organism evidence="1 2">
    <name type="scientific">Streptomyces montanisoli</name>
    <dbReference type="NCBI Taxonomy" id="2798581"/>
    <lineage>
        <taxon>Bacteria</taxon>
        <taxon>Bacillati</taxon>
        <taxon>Actinomycetota</taxon>
        <taxon>Actinomycetes</taxon>
        <taxon>Kitasatosporales</taxon>
        <taxon>Streptomycetaceae</taxon>
        <taxon>Streptomyces</taxon>
    </lineage>
</organism>
<sequence>MVSLTSSGMLEQVPGDAVLHYRFEDVWLLRRGDELSLNERDALWATAAPEAMDKLDPATETSRDGMRTAVPVAGDLRGHRCRPGGDRTVLRDAARELDRRLTDAVGLERPDAKVSPS</sequence>
<accession>A0A940MA64</accession>
<comment type="caution">
    <text evidence="1">The sequence shown here is derived from an EMBL/GenBank/DDBJ whole genome shotgun (WGS) entry which is preliminary data.</text>
</comment>
<name>A0A940MA64_9ACTN</name>
<dbReference type="NCBIfam" id="NF040657">
    <property type="entry name" value="immun_SitI3"/>
    <property type="match status" value="1"/>
</dbReference>
<protein>
    <submittedName>
        <fullName evidence="1">Uncharacterized protein</fullName>
    </submittedName>
</protein>